<sequence length="867" mass="96767">MNPDPSPQRLVGRERRQGMRKGRQACDSCRAGKRKCDGARPVCGTCNRRGPRGSCEYGKSGGRTSRTSKQIELLEQRIAELEGDRFRTPGAESDGDPPPHTQPCVSSQRAAEPPALEHTSAGDFSYGRPTTYAPLPASLSPQPSDMGLPGDLPFVQDPPGAAASPTGDEVVHHERPRPASRLEEEPKIVGGRVDGMGTAAGNGLSMSDLCAEQIGYFGMSSTVNFVNQVHRILIDSNDPHQSSSSTCNQEESGRVARRAQQALHTQENRDLPQGFLEEYVVPPRKDADAMLEVFWLRIYPLYPILDRERFERDYAEIWTSDHSSSSMPSRPAFAGSPDYRYQYPNHLGPGDKIPKSRRFHILLNIMFALGCQCDSSESSARQAQRGDIFWKRSKDLLELDFDIFNQPCIEFIVAFFFMSVYLQSTTELTGACWNFAGLSIRFAQALGLHCNSYPVIVRPGDYGRVSSERDGYNSLRWRIWAALVTLATTYGRPLMISSRAARTRLPSELARQASASSPSSSPSSISLNFLIHLLELQEILTDVVAHYNDDESATADESGDALPHYRYGGEEPNMMFKAPSLIRQIEAGDFQDLVNFEANLLGWEQKLPPSLRLPPAMELTANPYLAASIERQSVVLRARYLYGQVLIFRPLLLYRMAQAKYRRHNRSDSITIISTLGNALLDRGQSMCINAAVDLVLLLDWLDRTKSDAMPEPWFTIFYLYTCGMVLLVHRHGVRDVEETNLAWTKCLDVLTSLETGSRTARRCLKVLQLSNSCFLTREPPFFPEPSTDRSKQDAVLPTIHQVWPGDSNAYPPPALGEVFEIPDNRDRLPDQGGDLTTSWMNEQIDLAWLSAVPFDLGADDWTAVSM</sequence>
<dbReference type="AlphaFoldDB" id="A0AA35M8E9"/>
<comment type="caution">
    <text evidence="8">The sequence shown here is derived from an EMBL/GenBank/DDBJ whole genome shotgun (WGS) entry which is preliminary data.</text>
</comment>
<evidence type="ECO:0000256" key="5">
    <source>
        <dbReference type="ARBA" id="ARBA00023242"/>
    </source>
</evidence>
<evidence type="ECO:0000259" key="7">
    <source>
        <dbReference type="PROSITE" id="PS50048"/>
    </source>
</evidence>
<dbReference type="InterPro" id="IPR051127">
    <property type="entry name" value="Fungal_SecMet_Regulators"/>
</dbReference>
<dbReference type="GO" id="GO:0005634">
    <property type="term" value="C:nucleus"/>
    <property type="evidence" value="ECO:0007669"/>
    <property type="project" value="TreeGrafter"/>
</dbReference>
<feature type="region of interest" description="Disordered" evidence="6">
    <location>
        <begin position="1"/>
        <end position="69"/>
    </location>
</feature>
<dbReference type="GO" id="GO:0000435">
    <property type="term" value="P:positive regulation of transcription from RNA polymerase II promoter by galactose"/>
    <property type="evidence" value="ECO:0007669"/>
    <property type="project" value="TreeGrafter"/>
</dbReference>
<keyword evidence="5" id="KW-0539">Nucleus</keyword>
<evidence type="ECO:0000256" key="1">
    <source>
        <dbReference type="ARBA" id="ARBA00022723"/>
    </source>
</evidence>
<feature type="region of interest" description="Disordered" evidence="6">
    <location>
        <begin position="82"/>
        <end position="183"/>
    </location>
</feature>
<evidence type="ECO:0000256" key="4">
    <source>
        <dbReference type="ARBA" id="ARBA00023163"/>
    </source>
</evidence>
<dbReference type="CDD" id="cd12148">
    <property type="entry name" value="fungal_TF_MHR"/>
    <property type="match status" value="1"/>
</dbReference>
<dbReference type="Proteomes" id="UP001160390">
    <property type="component" value="Unassembled WGS sequence"/>
</dbReference>
<organism evidence="8 9">
    <name type="scientific">Clonostachys chloroleuca</name>
    <dbReference type="NCBI Taxonomy" id="1926264"/>
    <lineage>
        <taxon>Eukaryota</taxon>
        <taxon>Fungi</taxon>
        <taxon>Dikarya</taxon>
        <taxon>Ascomycota</taxon>
        <taxon>Pezizomycotina</taxon>
        <taxon>Sordariomycetes</taxon>
        <taxon>Hypocreomycetidae</taxon>
        <taxon>Hypocreales</taxon>
        <taxon>Bionectriaceae</taxon>
        <taxon>Clonostachys</taxon>
    </lineage>
</organism>
<feature type="compositionally biased region" description="Polar residues" evidence="6">
    <location>
        <begin position="239"/>
        <end position="250"/>
    </location>
</feature>
<feature type="domain" description="Zn(2)-C6 fungal-type" evidence="7">
    <location>
        <begin position="25"/>
        <end position="57"/>
    </location>
</feature>
<gene>
    <name evidence="8" type="ORF">CCHLO57077_00017665</name>
</gene>
<keyword evidence="4" id="KW-0804">Transcription</keyword>
<proteinExistence type="predicted"/>
<dbReference type="CDD" id="cd00067">
    <property type="entry name" value="GAL4"/>
    <property type="match status" value="1"/>
</dbReference>
<evidence type="ECO:0000313" key="9">
    <source>
        <dbReference type="Proteomes" id="UP001160390"/>
    </source>
</evidence>
<dbReference type="InterPro" id="IPR007219">
    <property type="entry name" value="XnlR_reg_dom"/>
</dbReference>
<evidence type="ECO:0000313" key="8">
    <source>
        <dbReference type="EMBL" id="CAI6092452.1"/>
    </source>
</evidence>
<dbReference type="InterPro" id="IPR036864">
    <property type="entry name" value="Zn2-C6_fun-type_DNA-bd_sf"/>
</dbReference>
<dbReference type="InterPro" id="IPR001138">
    <property type="entry name" value="Zn2Cys6_DnaBD"/>
</dbReference>
<evidence type="ECO:0000256" key="3">
    <source>
        <dbReference type="ARBA" id="ARBA00023125"/>
    </source>
</evidence>
<dbReference type="PROSITE" id="PS00463">
    <property type="entry name" value="ZN2_CY6_FUNGAL_1"/>
    <property type="match status" value="1"/>
</dbReference>
<evidence type="ECO:0000256" key="2">
    <source>
        <dbReference type="ARBA" id="ARBA00023015"/>
    </source>
</evidence>
<dbReference type="SMART" id="SM00066">
    <property type="entry name" value="GAL4"/>
    <property type="match status" value="1"/>
</dbReference>
<dbReference type="GO" id="GO:0000978">
    <property type="term" value="F:RNA polymerase II cis-regulatory region sequence-specific DNA binding"/>
    <property type="evidence" value="ECO:0007669"/>
    <property type="project" value="TreeGrafter"/>
</dbReference>
<dbReference type="SUPFAM" id="SSF57701">
    <property type="entry name" value="Zn2/Cys6 DNA-binding domain"/>
    <property type="match status" value="1"/>
</dbReference>
<dbReference type="EMBL" id="CABFNP030001210">
    <property type="protein sequence ID" value="CAI6092452.1"/>
    <property type="molecule type" value="Genomic_DNA"/>
</dbReference>
<feature type="compositionally biased region" description="Low complexity" evidence="6">
    <location>
        <begin position="133"/>
        <end position="144"/>
    </location>
</feature>
<feature type="region of interest" description="Disordered" evidence="6">
    <location>
        <begin position="236"/>
        <end position="268"/>
    </location>
</feature>
<dbReference type="PROSITE" id="PS50048">
    <property type="entry name" value="ZN2_CY6_FUNGAL_2"/>
    <property type="match status" value="1"/>
</dbReference>
<dbReference type="SMART" id="SM00906">
    <property type="entry name" value="Fungal_trans"/>
    <property type="match status" value="1"/>
</dbReference>
<dbReference type="Pfam" id="PF00172">
    <property type="entry name" value="Zn_clus"/>
    <property type="match status" value="1"/>
</dbReference>
<dbReference type="PANTHER" id="PTHR47424">
    <property type="entry name" value="REGULATORY PROTEIN GAL4"/>
    <property type="match status" value="1"/>
</dbReference>
<keyword evidence="1" id="KW-0479">Metal-binding</keyword>
<keyword evidence="9" id="KW-1185">Reference proteome</keyword>
<dbReference type="GO" id="GO:0000981">
    <property type="term" value="F:DNA-binding transcription factor activity, RNA polymerase II-specific"/>
    <property type="evidence" value="ECO:0007669"/>
    <property type="project" value="InterPro"/>
</dbReference>
<dbReference type="PANTHER" id="PTHR47424:SF3">
    <property type="entry name" value="REGULATORY PROTEIN GAL4"/>
    <property type="match status" value="1"/>
</dbReference>
<dbReference type="Gene3D" id="4.10.240.10">
    <property type="entry name" value="Zn(2)-C6 fungal-type DNA-binding domain"/>
    <property type="match status" value="1"/>
</dbReference>
<dbReference type="GO" id="GO:0006351">
    <property type="term" value="P:DNA-templated transcription"/>
    <property type="evidence" value="ECO:0007669"/>
    <property type="project" value="InterPro"/>
</dbReference>
<keyword evidence="2" id="KW-0805">Transcription regulation</keyword>
<reference evidence="8" key="1">
    <citation type="submission" date="2023-01" db="EMBL/GenBank/DDBJ databases">
        <authorList>
            <person name="Piombo E."/>
        </authorList>
    </citation>
    <scope>NUCLEOTIDE SEQUENCE</scope>
</reference>
<protein>
    <recommendedName>
        <fullName evidence="7">Zn(2)-C6 fungal-type domain-containing protein</fullName>
    </recommendedName>
</protein>
<name>A0AA35M8E9_9HYPO</name>
<evidence type="ECO:0000256" key="6">
    <source>
        <dbReference type="SAM" id="MobiDB-lite"/>
    </source>
</evidence>
<accession>A0AA35M8E9</accession>
<dbReference type="Pfam" id="PF04082">
    <property type="entry name" value="Fungal_trans"/>
    <property type="match status" value="1"/>
</dbReference>
<dbReference type="GO" id="GO:0008270">
    <property type="term" value="F:zinc ion binding"/>
    <property type="evidence" value="ECO:0007669"/>
    <property type="project" value="InterPro"/>
</dbReference>
<keyword evidence="3" id="KW-0238">DNA-binding</keyword>
<feature type="compositionally biased region" description="Basic and acidic residues" evidence="6">
    <location>
        <begin position="169"/>
        <end position="183"/>
    </location>
</feature>